<proteinExistence type="predicted"/>
<dbReference type="EMBL" id="PIUM01000020">
    <property type="protein sequence ID" value="PKU23437.1"/>
    <property type="molecule type" value="Genomic_DNA"/>
</dbReference>
<name>A0A2N3PSQ5_9PROT</name>
<evidence type="ECO:0000256" key="1">
    <source>
        <dbReference type="SAM" id="Phobius"/>
    </source>
</evidence>
<organism evidence="2 3">
    <name type="scientific">Telmatospirillum siberiense</name>
    <dbReference type="NCBI Taxonomy" id="382514"/>
    <lineage>
        <taxon>Bacteria</taxon>
        <taxon>Pseudomonadati</taxon>
        <taxon>Pseudomonadota</taxon>
        <taxon>Alphaproteobacteria</taxon>
        <taxon>Rhodospirillales</taxon>
        <taxon>Rhodospirillaceae</taxon>
        <taxon>Telmatospirillum</taxon>
    </lineage>
</organism>
<keyword evidence="3" id="KW-1185">Reference proteome</keyword>
<accession>A0A2N3PSQ5</accession>
<keyword evidence="1" id="KW-1133">Transmembrane helix</keyword>
<evidence type="ECO:0000313" key="3">
    <source>
        <dbReference type="Proteomes" id="UP000233293"/>
    </source>
</evidence>
<feature type="transmembrane region" description="Helical" evidence="1">
    <location>
        <begin position="34"/>
        <end position="57"/>
    </location>
</feature>
<reference evidence="3" key="1">
    <citation type="submission" date="2017-12" db="EMBL/GenBank/DDBJ databases">
        <title>Draft genome sequence of Telmatospirillum siberiense 26-4b1T, an acidotolerant peatland alphaproteobacterium potentially involved in sulfur cycling.</title>
        <authorList>
            <person name="Hausmann B."/>
            <person name="Pjevac P."/>
            <person name="Schreck K."/>
            <person name="Herbold C.W."/>
            <person name="Daims H."/>
            <person name="Wagner M."/>
            <person name="Pester M."/>
            <person name="Loy A."/>
        </authorList>
    </citation>
    <scope>NUCLEOTIDE SEQUENCE [LARGE SCALE GENOMIC DNA]</scope>
    <source>
        <strain evidence="3">26-4b1</strain>
    </source>
</reference>
<dbReference type="RefSeq" id="WP_101251707.1">
    <property type="nucleotide sequence ID" value="NZ_PIUM01000020.1"/>
</dbReference>
<gene>
    <name evidence="2" type="ORF">CWS72_16390</name>
</gene>
<sequence>MNEKTPIPSSSFAAGRRLAGLSASLKRISIRGRVVVWLLMFISAYRLGMPILFSAALSGLPWLMLPGKAGEEPLSDPPEPSAG</sequence>
<dbReference type="AlphaFoldDB" id="A0A2N3PSQ5"/>
<comment type="caution">
    <text evidence="2">The sequence shown here is derived from an EMBL/GenBank/DDBJ whole genome shotgun (WGS) entry which is preliminary data.</text>
</comment>
<protein>
    <submittedName>
        <fullName evidence="2">Uncharacterized protein</fullName>
    </submittedName>
</protein>
<dbReference type="Proteomes" id="UP000233293">
    <property type="component" value="Unassembled WGS sequence"/>
</dbReference>
<keyword evidence="1" id="KW-0472">Membrane</keyword>
<keyword evidence="1" id="KW-0812">Transmembrane</keyword>
<evidence type="ECO:0000313" key="2">
    <source>
        <dbReference type="EMBL" id="PKU23437.1"/>
    </source>
</evidence>